<name>G9XVA7_DESHA</name>
<proteinExistence type="predicted"/>
<sequence>MPGSQRPWLGYFKQITSSLRNCKPTDFKKHRLLSRKRSQYKKLYKRQKGLLPALSCSGEALILRLLFS</sequence>
<evidence type="ECO:0000313" key="2">
    <source>
        <dbReference type="Proteomes" id="UP000004416"/>
    </source>
</evidence>
<evidence type="ECO:0000313" key="1">
    <source>
        <dbReference type="EMBL" id="EHL04410.1"/>
    </source>
</evidence>
<dbReference type="HOGENOM" id="CLU_2787056_0_0_9"/>
<reference evidence="1 2" key="1">
    <citation type="submission" date="2011-08" db="EMBL/GenBank/DDBJ databases">
        <authorList>
            <person name="Weinstock G."/>
            <person name="Sodergren E."/>
            <person name="Clifton S."/>
            <person name="Fulton L."/>
            <person name="Fulton B."/>
            <person name="Courtney L."/>
            <person name="Fronick C."/>
            <person name="Harrison M."/>
            <person name="Strong C."/>
            <person name="Farmer C."/>
            <person name="Delahaunty K."/>
            <person name="Markovic C."/>
            <person name="Hall O."/>
            <person name="Minx P."/>
            <person name="Tomlinson C."/>
            <person name="Mitreva M."/>
            <person name="Hou S."/>
            <person name="Chen J."/>
            <person name="Wollam A."/>
            <person name="Pepin K.H."/>
            <person name="Johnson M."/>
            <person name="Bhonagiri V."/>
            <person name="Zhang X."/>
            <person name="Suruliraj S."/>
            <person name="Warren W."/>
            <person name="Chinwalla A."/>
            <person name="Mardis E.R."/>
            <person name="Wilson R.K."/>
        </authorList>
    </citation>
    <scope>NUCLEOTIDE SEQUENCE [LARGE SCALE GENOMIC DNA]</scope>
    <source>
        <strain evidence="1 2">DP7</strain>
    </source>
</reference>
<gene>
    <name evidence="1" type="ORF">HMPREF0322_04920</name>
</gene>
<dbReference type="EMBL" id="AFZX01000133">
    <property type="protein sequence ID" value="EHL04410.1"/>
    <property type="molecule type" value="Genomic_DNA"/>
</dbReference>
<organism evidence="1 2">
    <name type="scientific">Desulfitobacterium hafniense DP7</name>
    <dbReference type="NCBI Taxonomy" id="537010"/>
    <lineage>
        <taxon>Bacteria</taxon>
        <taxon>Bacillati</taxon>
        <taxon>Bacillota</taxon>
        <taxon>Clostridia</taxon>
        <taxon>Eubacteriales</taxon>
        <taxon>Desulfitobacteriaceae</taxon>
        <taxon>Desulfitobacterium</taxon>
    </lineage>
</organism>
<comment type="caution">
    <text evidence="1">The sequence shown here is derived from an EMBL/GenBank/DDBJ whole genome shotgun (WGS) entry which is preliminary data.</text>
</comment>
<protein>
    <submittedName>
        <fullName evidence="1">Uncharacterized protein</fullName>
    </submittedName>
</protein>
<dbReference type="AlphaFoldDB" id="G9XVA7"/>
<dbReference type="Proteomes" id="UP000004416">
    <property type="component" value="Unassembled WGS sequence"/>
</dbReference>
<accession>G9XVA7</accession>